<evidence type="ECO:0000256" key="1">
    <source>
        <dbReference type="ARBA" id="ARBA00023231"/>
    </source>
</evidence>
<accession>A0A839T285</accession>
<name>A0A839T285_AZOMA</name>
<proteinExistence type="inferred from homology"/>
<dbReference type="NCBIfam" id="NF033689">
    <property type="entry name" value="N2Fix_CO_CowN"/>
    <property type="match status" value="1"/>
</dbReference>
<dbReference type="EMBL" id="JACHXI010000005">
    <property type="protein sequence ID" value="MBB3103079.1"/>
    <property type="molecule type" value="Genomic_DNA"/>
</dbReference>
<dbReference type="GO" id="GO:0009399">
    <property type="term" value="P:nitrogen fixation"/>
    <property type="evidence" value="ECO:0007669"/>
    <property type="project" value="UniProtKB-UniRule"/>
</dbReference>
<keyword evidence="4" id="KW-1185">Reference proteome</keyword>
<evidence type="ECO:0000313" key="4">
    <source>
        <dbReference type="Proteomes" id="UP000549250"/>
    </source>
</evidence>
<comment type="caution">
    <text evidence="3">The sequence shown here is derived from an EMBL/GenBank/DDBJ whole genome shotgun (WGS) entry which is preliminary data.</text>
</comment>
<dbReference type="AlphaFoldDB" id="A0A839T285"/>
<organism evidence="3 4">
    <name type="scientific">Azomonas macrocytogenes</name>
    <name type="common">Azotobacter macrocytogenes</name>
    <dbReference type="NCBI Taxonomy" id="69962"/>
    <lineage>
        <taxon>Bacteria</taxon>
        <taxon>Pseudomonadati</taxon>
        <taxon>Pseudomonadota</taxon>
        <taxon>Gammaproteobacteria</taxon>
        <taxon>Pseudomonadales</taxon>
        <taxon>Pseudomonadaceae</taxon>
        <taxon>Azomonas</taxon>
    </lineage>
</organism>
<dbReference type="RefSeq" id="WP_183166041.1">
    <property type="nucleotide sequence ID" value="NZ_JACHXI010000005.1"/>
</dbReference>
<keyword evidence="1 2" id="KW-0535">Nitrogen fixation</keyword>
<sequence>MSQGCGCKKTTDRYVSFDGIDCDGNARQIMACIDRHLAIPGRNNVFWDYFAKKRTGGSGPRPDDLFLIHSYVNQVRELFETWDDQDALVLLEQLEEECC</sequence>
<dbReference type="Pfam" id="PF20543">
    <property type="entry name" value="CowN"/>
    <property type="match status" value="1"/>
</dbReference>
<gene>
    <name evidence="2" type="primary">cowN</name>
    <name evidence="3" type="ORF">FHR87_001474</name>
</gene>
<protein>
    <recommendedName>
        <fullName evidence="2">N(2)-fixation sustaining protein CowN</fullName>
    </recommendedName>
    <alternativeName>
        <fullName evidence="2">CO weal-nitrogenase</fullName>
    </alternativeName>
</protein>
<comment type="similarity">
    <text evidence="2">Belongs to the CowN family.</text>
</comment>
<dbReference type="HAMAP" id="MF_02117">
    <property type="entry name" value="CowN"/>
    <property type="match status" value="1"/>
</dbReference>
<dbReference type="Proteomes" id="UP000549250">
    <property type="component" value="Unassembled WGS sequence"/>
</dbReference>
<dbReference type="InterPro" id="IPR024899">
    <property type="entry name" value="CowN"/>
</dbReference>
<evidence type="ECO:0000313" key="3">
    <source>
        <dbReference type="EMBL" id="MBB3103079.1"/>
    </source>
</evidence>
<comment type="function">
    <text evidence="2">Is required to sustain N(2)-dependent growth in the presence of low levels of carbon monoxide (CO). Probably acts by protecting the N(2) fixation ability of the nitrogenase complex, which is inactivated in the presence of CO.</text>
</comment>
<evidence type="ECO:0000256" key="2">
    <source>
        <dbReference type="HAMAP-Rule" id="MF_02117"/>
    </source>
</evidence>
<reference evidence="3 4" key="1">
    <citation type="submission" date="2020-08" db="EMBL/GenBank/DDBJ databases">
        <title>Genomic Encyclopedia of Type Strains, Phase III (KMG-III): the genomes of soil and plant-associated and newly described type strains.</title>
        <authorList>
            <person name="Whitman W."/>
        </authorList>
    </citation>
    <scope>NUCLEOTIDE SEQUENCE [LARGE SCALE GENOMIC DNA]</scope>
    <source>
        <strain evidence="3 4">CECT 4462</strain>
    </source>
</reference>